<sequence length="122" mass="13047">MRLPTLMSLVLAVSLAGAAVPAPAAAPERDVAPERAPAERTPPVSGVAANPVNPATNPTSAPNTAPATRPGERRRRPSYAACNRESHRRNLYGGPRRRFLIRCRLGYEQRRPGPAAGPARRP</sequence>
<evidence type="ECO:0000313" key="3">
    <source>
        <dbReference type="EMBL" id="MBB5755375.1"/>
    </source>
</evidence>
<name>A0A840ZDU9_9HYPH</name>
<protein>
    <recommendedName>
        <fullName evidence="5">Serine/threonine protein kinase</fullName>
    </recommendedName>
</protein>
<keyword evidence="2" id="KW-0732">Signal</keyword>
<keyword evidence="4" id="KW-1185">Reference proteome</keyword>
<evidence type="ECO:0008006" key="5">
    <source>
        <dbReference type="Google" id="ProtNLM"/>
    </source>
</evidence>
<feature type="signal peptide" evidence="2">
    <location>
        <begin position="1"/>
        <end position="18"/>
    </location>
</feature>
<evidence type="ECO:0000256" key="2">
    <source>
        <dbReference type="SAM" id="SignalP"/>
    </source>
</evidence>
<reference evidence="3 4" key="1">
    <citation type="submission" date="2020-08" db="EMBL/GenBank/DDBJ databases">
        <title>Genomic Encyclopedia of Type Strains, Phase IV (KMG-IV): sequencing the most valuable type-strain genomes for metagenomic binning, comparative biology and taxonomic classification.</title>
        <authorList>
            <person name="Goeker M."/>
        </authorList>
    </citation>
    <scope>NUCLEOTIDE SEQUENCE [LARGE SCALE GENOMIC DNA]</scope>
    <source>
        <strain evidence="3 4">DSM 2163</strain>
    </source>
</reference>
<feature type="compositionally biased region" description="Polar residues" evidence="1">
    <location>
        <begin position="53"/>
        <end position="66"/>
    </location>
</feature>
<accession>A0A840ZDU9</accession>
<dbReference type="RefSeq" id="WP_183563070.1">
    <property type="nucleotide sequence ID" value="NZ_JACHOP010000001.1"/>
</dbReference>
<dbReference type="AlphaFoldDB" id="A0A840ZDU9"/>
<feature type="compositionally biased region" description="Basic residues" evidence="1">
    <location>
        <begin position="86"/>
        <end position="95"/>
    </location>
</feature>
<dbReference type="EMBL" id="JACHOP010000001">
    <property type="protein sequence ID" value="MBB5755375.1"/>
    <property type="molecule type" value="Genomic_DNA"/>
</dbReference>
<dbReference type="Proteomes" id="UP000583454">
    <property type="component" value="Unassembled WGS sequence"/>
</dbReference>
<evidence type="ECO:0000313" key="4">
    <source>
        <dbReference type="Proteomes" id="UP000583454"/>
    </source>
</evidence>
<comment type="caution">
    <text evidence="3">The sequence shown here is derived from an EMBL/GenBank/DDBJ whole genome shotgun (WGS) entry which is preliminary data.</text>
</comment>
<gene>
    <name evidence="3" type="ORF">HNR00_000064</name>
</gene>
<feature type="chain" id="PRO_5032486644" description="Serine/threonine protein kinase" evidence="2">
    <location>
        <begin position="19"/>
        <end position="122"/>
    </location>
</feature>
<feature type="compositionally biased region" description="Basic and acidic residues" evidence="1">
    <location>
        <begin position="27"/>
        <end position="38"/>
    </location>
</feature>
<proteinExistence type="predicted"/>
<evidence type="ECO:0000256" key="1">
    <source>
        <dbReference type="SAM" id="MobiDB-lite"/>
    </source>
</evidence>
<feature type="region of interest" description="Disordered" evidence="1">
    <location>
        <begin position="20"/>
        <end position="95"/>
    </location>
</feature>
<organism evidence="3 4">
    <name type="scientific">Methylorubrum rhodinum</name>
    <dbReference type="NCBI Taxonomy" id="29428"/>
    <lineage>
        <taxon>Bacteria</taxon>
        <taxon>Pseudomonadati</taxon>
        <taxon>Pseudomonadota</taxon>
        <taxon>Alphaproteobacteria</taxon>
        <taxon>Hyphomicrobiales</taxon>
        <taxon>Methylobacteriaceae</taxon>
        <taxon>Methylorubrum</taxon>
    </lineage>
</organism>